<dbReference type="InterPro" id="IPR002716">
    <property type="entry name" value="PIN_dom"/>
</dbReference>
<dbReference type="InterPro" id="IPR029060">
    <property type="entry name" value="PIN-like_dom_sf"/>
</dbReference>
<evidence type="ECO:0000313" key="3">
    <source>
        <dbReference type="Proteomes" id="UP000215405"/>
    </source>
</evidence>
<dbReference type="Proteomes" id="UP000215405">
    <property type="component" value="Unassembled WGS sequence"/>
</dbReference>
<evidence type="ECO:0000259" key="1">
    <source>
        <dbReference type="Pfam" id="PF01850"/>
    </source>
</evidence>
<protein>
    <recommendedName>
        <fullName evidence="1">PIN domain-containing protein</fullName>
    </recommendedName>
</protein>
<feature type="domain" description="PIN" evidence="1">
    <location>
        <begin position="6"/>
        <end position="125"/>
    </location>
</feature>
<dbReference type="AlphaFoldDB" id="A0A231V350"/>
<accession>A0A231V350</accession>
<name>A0A231V350_9HYPH</name>
<dbReference type="Pfam" id="PF01850">
    <property type="entry name" value="PIN"/>
    <property type="match status" value="1"/>
</dbReference>
<dbReference type="EMBL" id="NBYO01000001">
    <property type="protein sequence ID" value="OXT02608.1"/>
    <property type="molecule type" value="Genomic_DNA"/>
</dbReference>
<proteinExistence type="predicted"/>
<organism evidence="2 3">
    <name type="scientific">Notoacmeibacter marinus</name>
    <dbReference type="NCBI Taxonomy" id="1876515"/>
    <lineage>
        <taxon>Bacteria</taxon>
        <taxon>Pseudomonadati</taxon>
        <taxon>Pseudomonadota</taxon>
        <taxon>Alphaproteobacteria</taxon>
        <taxon>Hyphomicrobiales</taxon>
        <taxon>Notoacmeibacteraceae</taxon>
        <taxon>Notoacmeibacter</taxon>
    </lineage>
</organism>
<reference evidence="3" key="1">
    <citation type="journal article" date="2017" name="Int. J. Syst. Evol. Microbiol.">
        <title>Notoacmeibacter marinus gen. nov., sp. nov., isolated from the gut of a limpet and proposal of Notoacmeibacteraceae fam. nov. in the order Rhizobiales of the class Alphaproteobacteria.</title>
        <authorList>
            <person name="Huang Z."/>
            <person name="Guo F."/>
            <person name="Lai Q."/>
        </authorList>
    </citation>
    <scope>NUCLEOTIDE SEQUENCE [LARGE SCALE GENOMIC DNA]</scope>
    <source>
        <strain evidence="3">XMTR2A4</strain>
    </source>
</reference>
<sequence length="134" mass="15382">MTLIGLDANILLRAMLNDDTAQSPMAKNLLSSLGPERPGYIGVSVVLEIFWVLKRRYRVPKNEIADVFDAYLTIEHIEFESFDAIKRALSQFREEAVDFPDVLLAERNRADGCEMTMTFDQNAARRVNWMELLQ</sequence>
<comment type="caution">
    <text evidence="2">The sequence shown here is derived from an EMBL/GenBank/DDBJ whole genome shotgun (WGS) entry which is preliminary data.</text>
</comment>
<dbReference type="CDD" id="cd18683">
    <property type="entry name" value="PIN_VapC-like"/>
    <property type="match status" value="1"/>
</dbReference>
<gene>
    <name evidence="2" type="ORF">B7H23_06880</name>
</gene>
<dbReference type="RefSeq" id="WP_094076558.1">
    <property type="nucleotide sequence ID" value="NZ_NBYO01000001.1"/>
</dbReference>
<evidence type="ECO:0000313" key="2">
    <source>
        <dbReference type="EMBL" id="OXT02608.1"/>
    </source>
</evidence>
<keyword evidence="3" id="KW-1185">Reference proteome</keyword>
<dbReference type="SUPFAM" id="SSF88723">
    <property type="entry name" value="PIN domain-like"/>
    <property type="match status" value="1"/>
</dbReference>